<dbReference type="EMBL" id="JABFTP020000103">
    <property type="protein sequence ID" value="KAL3277362.1"/>
    <property type="molecule type" value="Genomic_DNA"/>
</dbReference>
<reference evidence="1 2" key="1">
    <citation type="journal article" date="2021" name="BMC Biol.">
        <title>Horizontally acquired antibacterial genes associated with adaptive radiation of ladybird beetles.</title>
        <authorList>
            <person name="Li H.S."/>
            <person name="Tang X.F."/>
            <person name="Huang Y.H."/>
            <person name="Xu Z.Y."/>
            <person name="Chen M.L."/>
            <person name="Du X.Y."/>
            <person name="Qiu B.Y."/>
            <person name="Chen P.T."/>
            <person name="Zhang W."/>
            <person name="Slipinski A."/>
            <person name="Escalona H.E."/>
            <person name="Waterhouse R.M."/>
            <person name="Zwick A."/>
            <person name="Pang H."/>
        </authorList>
    </citation>
    <scope>NUCLEOTIDE SEQUENCE [LARGE SCALE GENOMIC DNA]</scope>
    <source>
        <strain evidence="1">SYSU2018</strain>
    </source>
</reference>
<sequence>MISEHRGKVISEQVCYILTIRVQPIVEKHNRRQGKMFIFLLINFQNTVYPPQWKDYLQLWFSGSCLVEIDKPFGSASERKLNI</sequence>
<keyword evidence="2" id="KW-1185">Reference proteome</keyword>
<dbReference type="AlphaFoldDB" id="A0ABD2NG74"/>
<gene>
    <name evidence="1" type="ORF">HHI36_012712</name>
</gene>
<protein>
    <submittedName>
        <fullName evidence="1">Uncharacterized protein</fullName>
    </submittedName>
</protein>
<proteinExistence type="predicted"/>
<dbReference type="Proteomes" id="UP001516400">
    <property type="component" value="Unassembled WGS sequence"/>
</dbReference>
<accession>A0ABD2NG74</accession>
<evidence type="ECO:0000313" key="1">
    <source>
        <dbReference type="EMBL" id="KAL3277362.1"/>
    </source>
</evidence>
<evidence type="ECO:0000313" key="2">
    <source>
        <dbReference type="Proteomes" id="UP001516400"/>
    </source>
</evidence>
<name>A0ABD2NG74_9CUCU</name>
<organism evidence="1 2">
    <name type="scientific">Cryptolaemus montrouzieri</name>
    <dbReference type="NCBI Taxonomy" id="559131"/>
    <lineage>
        <taxon>Eukaryota</taxon>
        <taxon>Metazoa</taxon>
        <taxon>Ecdysozoa</taxon>
        <taxon>Arthropoda</taxon>
        <taxon>Hexapoda</taxon>
        <taxon>Insecta</taxon>
        <taxon>Pterygota</taxon>
        <taxon>Neoptera</taxon>
        <taxon>Endopterygota</taxon>
        <taxon>Coleoptera</taxon>
        <taxon>Polyphaga</taxon>
        <taxon>Cucujiformia</taxon>
        <taxon>Coccinelloidea</taxon>
        <taxon>Coccinellidae</taxon>
        <taxon>Scymninae</taxon>
        <taxon>Scymnini</taxon>
        <taxon>Cryptolaemus</taxon>
    </lineage>
</organism>
<comment type="caution">
    <text evidence="1">The sequence shown here is derived from an EMBL/GenBank/DDBJ whole genome shotgun (WGS) entry which is preliminary data.</text>
</comment>